<dbReference type="AlphaFoldDB" id="A0A1L9SK13"/>
<sequence>MIYSVLSSSSHSPLHIPATCGTSIAEARKHGCHFDPMSFSWLPPRCYDVELSAEFLQRSDWEWYLDAKGMLPVPRETVLAGEHESLYVSWEYHLVHCTYAWRKMHRAVMMQVPLDGYIRQYAHTEHCERMLLRQGVDWNTTNTIIQTKFVSSSSFSMRFWLWSGSLERISSRPTDAPACGSWSPVASAIEYEDIVFDLGGMGTREHPVTEYEGPPNEQNNLKWYGLINAGIIALDDEMYKILGQTTEPSSATDDTPLIHLEVFHQLHCLNSLRRLIYNTSTFVTGVGAEMHVDHCIDYLRQTIMCHSDVTPITHIPKPSHHQRGAPWMPNFASKHTCRNFWKIHEWATRYNTSGWTIEGYPNQGVALAE</sequence>
<dbReference type="VEuPathDB" id="FungiDB:ASPZODRAFT_16085"/>
<dbReference type="Pfam" id="PF11807">
    <property type="entry name" value="UstYa"/>
    <property type="match status" value="1"/>
</dbReference>
<keyword evidence="3" id="KW-1185">Reference proteome</keyword>
<protein>
    <submittedName>
        <fullName evidence="2">Uncharacterized protein</fullName>
    </submittedName>
</protein>
<dbReference type="PANTHER" id="PTHR35896:SF3">
    <property type="entry name" value="MAJOR FACILITATOR SUPERFAMILY TRANSPORTER"/>
    <property type="match status" value="1"/>
</dbReference>
<name>A0A1L9SK13_9EURO</name>
<dbReference type="RefSeq" id="XP_022581914.1">
    <property type="nucleotide sequence ID" value="XM_022726485.1"/>
</dbReference>
<comment type="similarity">
    <text evidence="1">Belongs to the ustYa family.</text>
</comment>
<dbReference type="OrthoDB" id="3687641at2759"/>
<dbReference type="Proteomes" id="UP000184188">
    <property type="component" value="Unassembled WGS sequence"/>
</dbReference>
<dbReference type="PANTHER" id="PTHR35896">
    <property type="entry name" value="IG-LIKE DOMAIN-CONTAINING PROTEIN"/>
    <property type="match status" value="1"/>
</dbReference>
<evidence type="ECO:0000313" key="3">
    <source>
        <dbReference type="Proteomes" id="UP000184188"/>
    </source>
</evidence>
<dbReference type="EMBL" id="KV878341">
    <property type="protein sequence ID" value="OJJ47404.1"/>
    <property type="molecule type" value="Genomic_DNA"/>
</dbReference>
<organism evidence="2 3">
    <name type="scientific">Penicilliopsis zonata CBS 506.65</name>
    <dbReference type="NCBI Taxonomy" id="1073090"/>
    <lineage>
        <taxon>Eukaryota</taxon>
        <taxon>Fungi</taxon>
        <taxon>Dikarya</taxon>
        <taxon>Ascomycota</taxon>
        <taxon>Pezizomycotina</taxon>
        <taxon>Eurotiomycetes</taxon>
        <taxon>Eurotiomycetidae</taxon>
        <taxon>Eurotiales</taxon>
        <taxon>Aspergillaceae</taxon>
        <taxon>Penicilliopsis</taxon>
    </lineage>
</organism>
<evidence type="ECO:0000256" key="1">
    <source>
        <dbReference type="ARBA" id="ARBA00035112"/>
    </source>
</evidence>
<dbReference type="InterPro" id="IPR053008">
    <property type="entry name" value="Phomopsin_biosynth_assoc"/>
</dbReference>
<evidence type="ECO:0000313" key="2">
    <source>
        <dbReference type="EMBL" id="OJJ47404.1"/>
    </source>
</evidence>
<accession>A0A1L9SK13</accession>
<gene>
    <name evidence="2" type="ORF">ASPZODRAFT_16085</name>
</gene>
<dbReference type="GeneID" id="34612949"/>
<reference evidence="3" key="1">
    <citation type="journal article" date="2017" name="Genome Biol.">
        <title>Comparative genomics reveals high biological diversity and specific adaptations in the industrially and medically important fungal genus Aspergillus.</title>
        <authorList>
            <person name="de Vries R.P."/>
            <person name="Riley R."/>
            <person name="Wiebenga A."/>
            <person name="Aguilar-Osorio G."/>
            <person name="Amillis S."/>
            <person name="Uchima C.A."/>
            <person name="Anderluh G."/>
            <person name="Asadollahi M."/>
            <person name="Askin M."/>
            <person name="Barry K."/>
            <person name="Battaglia E."/>
            <person name="Bayram O."/>
            <person name="Benocci T."/>
            <person name="Braus-Stromeyer S.A."/>
            <person name="Caldana C."/>
            <person name="Canovas D."/>
            <person name="Cerqueira G.C."/>
            <person name="Chen F."/>
            <person name="Chen W."/>
            <person name="Choi C."/>
            <person name="Clum A."/>
            <person name="Dos Santos R.A."/>
            <person name="Damasio A.R."/>
            <person name="Diallinas G."/>
            <person name="Emri T."/>
            <person name="Fekete E."/>
            <person name="Flipphi M."/>
            <person name="Freyberg S."/>
            <person name="Gallo A."/>
            <person name="Gournas C."/>
            <person name="Habgood R."/>
            <person name="Hainaut M."/>
            <person name="Harispe M.L."/>
            <person name="Henrissat B."/>
            <person name="Hilden K.S."/>
            <person name="Hope R."/>
            <person name="Hossain A."/>
            <person name="Karabika E."/>
            <person name="Karaffa L."/>
            <person name="Karanyi Z."/>
            <person name="Krasevec N."/>
            <person name="Kuo A."/>
            <person name="Kusch H."/>
            <person name="LaButti K."/>
            <person name="Lagendijk E.L."/>
            <person name="Lapidus A."/>
            <person name="Levasseur A."/>
            <person name="Lindquist E."/>
            <person name="Lipzen A."/>
            <person name="Logrieco A.F."/>
            <person name="MacCabe A."/>
            <person name="Maekelae M.R."/>
            <person name="Malavazi I."/>
            <person name="Melin P."/>
            <person name="Meyer V."/>
            <person name="Mielnichuk N."/>
            <person name="Miskei M."/>
            <person name="Molnar A.P."/>
            <person name="Mule G."/>
            <person name="Ngan C.Y."/>
            <person name="Orejas M."/>
            <person name="Orosz E."/>
            <person name="Ouedraogo J.P."/>
            <person name="Overkamp K.M."/>
            <person name="Park H.-S."/>
            <person name="Perrone G."/>
            <person name="Piumi F."/>
            <person name="Punt P.J."/>
            <person name="Ram A.F."/>
            <person name="Ramon A."/>
            <person name="Rauscher S."/>
            <person name="Record E."/>
            <person name="Riano-Pachon D.M."/>
            <person name="Robert V."/>
            <person name="Roehrig J."/>
            <person name="Ruller R."/>
            <person name="Salamov A."/>
            <person name="Salih N.S."/>
            <person name="Samson R.A."/>
            <person name="Sandor E."/>
            <person name="Sanguinetti M."/>
            <person name="Schuetze T."/>
            <person name="Sepcic K."/>
            <person name="Shelest E."/>
            <person name="Sherlock G."/>
            <person name="Sophianopoulou V."/>
            <person name="Squina F.M."/>
            <person name="Sun H."/>
            <person name="Susca A."/>
            <person name="Todd R.B."/>
            <person name="Tsang A."/>
            <person name="Unkles S.E."/>
            <person name="van de Wiele N."/>
            <person name="van Rossen-Uffink D."/>
            <person name="Oliveira J.V."/>
            <person name="Vesth T.C."/>
            <person name="Visser J."/>
            <person name="Yu J.-H."/>
            <person name="Zhou M."/>
            <person name="Andersen M.R."/>
            <person name="Archer D.B."/>
            <person name="Baker S.E."/>
            <person name="Benoit I."/>
            <person name="Brakhage A.A."/>
            <person name="Braus G.H."/>
            <person name="Fischer R."/>
            <person name="Frisvad J.C."/>
            <person name="Goldman G.H."/>
            <person name="Houbraken J."/>
            <person name="Oakley B."/>
            <person name="Pocsi I."/>
            <person name="Scazzocchio C."/>
            <person name="Seiboth B."/>
            <person name="vanKuyk P.A."/>
            <person name="Wortman J."/>
            <person name="Dyer P.S."/>
            <person name="Grigoriev I.V."/>
        </authorList>
    </citation>
    <scope>NUCLEOTIDE SEQUENCE [LARGE SCALE GENOMIC DNA]</scope>
    <source>
        <strain evidence="3">CBS 506.65</strain>
    </source>
</reference>
<proteinExistence type="inferred from homology"/>
<dbReference type="InterPro" id="IPR021765">
    <property type="entry name" value="UstYa-like"/>
</dbReference>
<dbReference type="GO" id="GO:0043386">
    <property type="term" value="P:mycotoxin biosynthetic process"/>
    <property type="evidence" value="ECO:0007669"/>
    <property type="project" value="InterPro"/>
</dbReference>